<protein>
    <submittedName>
        <fullName evidence="2">Uncharacterized protein</fullName>
    </submittedName>
</protein>
<comment type="caution">
    <text evidence="2">The sequence shown here is derived from an EMBL/GenBank/DDBJ whole genome shotgun (WGS) entry which is preliminary data.</text>
</comment>
<organism evidence="2 3">
    <name type="scientific">Tilletia walkeri</name>
    <dbReference type="NCBI Taxonomy" id="117179"/>
    <lineage>
        <taxon>Eukaryota</taxon>
        <taxon>Fungi</taxon>
        <taxon>Dikarya</taxon>
        <taxon>Basidiomycota</taxon>
        <taxon>Ustilaginomycotina</taxon>
        <taxon>Exobasidiomycetes</taxon>
        <taxon>Tilletiales</taxon>
        <taxon>Tilletiaceae</taxon>
        <taxon>Tilletia</taxon>
    </lineage>
</organism>
<proteinExistence type="predicted"/>
<accession>A0A8X7N957</accession>
<reference evidence="2" key="1">
    <citation type="submission" date="2016-04" db="EMBL/GenBank/DDBJ databases">
        <authorList>
            <person name="Nguyen H.D."/>
            <person name="Samba Siva P."/>
            <person name="Cullis J."/>
            <person name="Levesque C.A."/>
            <person name="Hambleton S."/>
        </authorList>
    </citation>
    <scope>NUCLEOTIDE SEQUENCE</scope>
    <source>
        <strain evidence="2">DAOMC 236422</strain>
    </source>
</reference>
<sequence>MDDQNGGLEVGRLEEEAVVLRRELVLLREGGGQLERHRQELALPNRAAQYLGRFIVGAVIGAFFAAIYNENGEENGNGNWEGNGYWDGPCRDGHYCRFRSCQSCRNWNTRAADRLRREVGLLREEIEEVRVGAQLLMIEAPQQAGQEPEPGLEQQQQQEPEVDAADHVLAALTSLIAQTGRTHHSRAAITNRVARLDLLLDHNKIKNTLNRDPRFIFDHDLEGWGVVHPAP</sequence>
<reference evidence="2" key="2">
    <citation type="journal article" date="2019" name="IMA Fungus">
        <title>Genome sequencing and comparison of five Tilletia species to identify candidate genes for the detection of regulated species infecting wheat.</title>
        <authorList>
            <person name="Nguyen H.D.T."/>
            <person name="Sultana T."/>
            <person name="Kesanakurti P."/>
            <person name="Hambleton S."/>
        </authorList>
    </citation>
    <scope>NUCLEOTIDE SEQUENCE</scope>
    <source>
        <strain evidence="2">DAOMC 236422</strain>
    </source>
</reference>
<name>A0A8X7N957_9BASI</name>
<gene>
    <name evidence="2" type="ORF">A4X09_0g4056</name>
</gene>
<evidence type="ECO:0000256" key="1">
    <source>
        <dbReference type="SAM" id="MobiDB-lite"/>
    </source>
</evidence>
<evidence type="ECO:0000313" key="3">
    <source>
        <dbReference type="Proteomes" id="UP000078113"/>
    </source>
</evidence>
<evidence type="ECO:0000313" key="2">
    <source>
        <dbReference type="EMBL" id="KAE8268284.1"/>
    </source>
</evidence>
<dbReference type="Proteomes" id="UP000078113">
    <property type="component" value="Unassembled WGS sequence"/>
</dbReference>
<keyword evidence="3" id="KW-1185">Reference proteome</keyword>
<dbReference type="EMBL" id="LWDG02000161">
    <property type="protein sequence ID" value="KAE8268284.1"/>
    <property type="molecule type" value="Genomic_DNA"/>
</dbReference>
<dbReference type="AlphaFoldDB" id="A0A8X7N957"/>
<feature type="compositionally biased region" description="Low complexity" evidence="1">
    <location>
        <begin position="142"/>
        <end position="159"/>
    </location>
</feature>
<feature type="region of interest" description="Disordered" evidence="1">
    <location>
        <begin position="142"/>
        <end position="161"/>
    </location>
</feature>